<evidence type="ECO:0000313" key="2">
    <source>
        <dbReference type="EMBL" id="CAA9520134.1"/>
    </source>
</evidence>
<gene>
    <name evidence="2" type="ORF">AVDCRST_MAG30-2999</name>
</gene>
<evidence type="ECO:0000256" key="1">
    <source>
        <dbReference type="SAM" id="Phobius"/>
    </source>
</evidence>
<keyword evidence="1" id="KW-0812">Transmembrane</keyword>
<reference evidence="2" key="1">
    <citation type="submission" date="2020-02" db="EMBL/GenBank/DDBJ databases">
        <authorList>
            <person name="Meier V. D."/>
        </authorList>
    </citation>
    <scope>NUCLEOTIDE SEQUENCE</scope>
    <source>
        <strain evidence="2">AVDCRST_MAG30</strain>
    </source>
</reference>
<dbReference type="AlphaFoldDB" id="A0A6J4TDZ6"/>
<dbReference type="EMBL" id="CADCVS010000384">
    <property type="protein sequence ID" value="CAA9520134.1"/>
    <property type="molecule type" value="Genomic_DNA"/>
</dbReference>
<proteinExistence type="predicted"/>
<feature type="transmembrane region" description="Helical" evidence="1">
    <location>
        <begin position="12"/>
        <end position="32"/>
    </location>
</feature>
<sequence length="109" mass="11628">MRPLRSKRRHGATQAAVAAAVLTVAGTVAVLLRRIQPPAGFGQPRPVPDLPAHATARDEELRCECGKAYVVSGAGRHRVIWPAGSDKREALLEEECLECGRPLVVEAAA</sequence>
<protein>
    <submittedName>
        <fullName evidence="2">Uncharacterized protein</fullName>
    </submittedName>
</protein>
<organism evidence="2">
    <name type="scientific">uncultured Solirubrobacteraceae bacterium</name>
    <dbReference type="NCBI Taxonomy" id="1162706"/>
    <lineage>
        <taxon>Bacteria</taxon>
        <taxon>Bacillati</taxon>
        <taxon>Actinomycetota</taxon>
        <taxon>Thermoleophilia</taxon>
        <taxon>Solirubrobacterales</taxon>
        <taxon>Solirubrobacteraceae</taxon>
        <taxon>environmental samples</taxon>
    </lineage>
</organism>
<name>A0A6J4TDZ6_9ACTN</name>
<accession>A0A6J4TDZ6</accession>
<keyword evidence="1" id="KW-1133">Transmembrane helix</keyword>
<keyword evidence="1" id="KW-0472">Membrane</keyword>